<feature type="chain" id="PRO_5046209648" description="Metalloendopeptidase" evidence="1">
    <location>
        <begin position="21"/>
        <end position="280"/>
    </location>
</feature>
<keyword evidence="3" id="KW-1185">Reference proteome</keyword>
<feature type="signal peptide" evidence="1">
    <location>
        <begin position="1"/>
        <end position="20"/>
    </location>
</feature>
<sequence>MNNKIKKLILLAAVSTQALALVKVDGKVDVYNCNELKRGQEMRVNFSPSFSRTRVEMKYTLKRANVAGEHYLAYINLNIKSDNSKLRTRLLRHIKSCYETKGSNLVDGAGRRLSLRLWDKSTRVDKPPKVNIGLQGRGARSNSRNYAVDLSCGTVVHEALHLMGLVDEYEEKWNAWNPNILARVTSKPIVSTSTGAPVAMNCRVLGAKHSVMRNHGYLNYRKDVIFTKHMDTIIYANCKPKNKDVYSCMKNAYRTTEDHGGFYGCREMDSSCFDENWQGY</sequence>
<gene>
    <name evidence="2" type="ORF">DAY19_01960</name>
</gene>
<protein>
    <recommendedName>
        <fullName evidence="4">Metalloendopeptidase</fullName>
    </recommendedName>
</protein>
<dbReference type="Proteomes" id="UP000443582">
    <property type="component" value="Unassembled WGS sequence"/>
</dbReference>
<evidence type="ECO:0000256" key="1">
    <source>
        <dbReference type="SAM" id="SignalP"/>
    </source>
</evidence>
<dbReference type="EMBL" id="QDKL01000001">
    <property type="protein sequence ID" value="RZF22560.1"/>
    <property type="molecule type" value="Genomic_DNA"/>
</dbReference>
<accession>A0ABY0IJ18</accession>
<name>A0ABY0IJ18_9BACT</name>
<organism evidence="2 3">
    <name type="scientific">Halobacteriovorax vibrionivorans</name>
    <dbReference type="NCBI Taxonomy" id="2152716"/>
    <lineage>
        <taxon>Bacteria</taxon>
        <taxon>Pseudomonadati</taxon>
        <taxon>Bdellovibrionota</taxon>
        <taxon>Bacteriovoracia</taxon>
        <taxon>Bacteriovoracales</taxon>
        <taxon>Halobacteriovoraceae</taxon>
        <taxon>Halobacteriovorax</taxon>
    </lineage>
</organism>
<comment type="caution">
    <text evidence="2">The sequence shown here is derived from an EMBL/GenBank/DDBJ whole genome shotgun (WGS) entry which is preliminary data.</text>
</comment>
<evidence type="ECO:0008006" key="4">
    <source>
        <dbReference type="Google" id="ProtNLM"/>
    </source>
</evidence>
<proteinExistence type="predicted"/>
<evidence type="ECO:0000313" key="3">
    <source>
        <dbReference type="Proteomes" id="UP000443582"/>
    </source>
</evidence>
<keyword evidence="1" id="KW-0732">Signal</keyword>
<evidence type="ECO:0000313" key="2">
    <source>
        <dbReference type="EMBL" id="RZF22560.1"/>
    </source>
</evidence>
<dbReference type="RefSeq" id="WP_114705505.1">
    <property type="nucleotide sequence ID" value="NZ_QDKL01000001.1"/>
</dbReference>
<reference evidence="3" key="1">
    <citation type="journal article" date="2019" name="Int. J. Syst. Evol. Microbiol.">
        <title>Halobacteriovorax valvorus sp. nov., a novel prokaryotic predator isolated from coastal seawater of China.</title>
        <authorList>
            <person name="Chen M.-X."/>
        </authorList>
    </citation>
    <scope>NUCLEOTIDE SEQUENCE [LARGE SCALE GENOMIC DNA]</scope>
    <source>
        <strain evidence="3">BL9</strain>
    </source>
</reference>